<comment type="caution">
    <text evidence="12">The sequence shown here is derived from an EMBL/GenBank/DDBJ whole genome shotgun (WGS) entry which is preliminary data.</text>
</comment>
<keyword evidence="4" id="KW-0805">Transcription regulation</keyword>
<dbReference type="SUPFAM" id="SSF57701">
    <property type="entry name" value="Zn2/Cys6 DNA-binding domain"/>
    <property type="match status" value="1"/>
</dbReference>
<dbReference type="GO" id="GO:0008270">
    <property type="term" value="F:zinc ion binding"/>
    <property type="evidence" value="ECO:0007669"/>
    <property type="project" value="InterPro"/>
</dbReference>
<reference evidence="12 13" key="1">
    <citation type="journal article" date="2016" name="Genome Biol. Evol.">
        <title>Divergent and convergent evolution of fungal pathogenicity.</title>
        <authorList>
            <person name="Shang Y."/>
            <person name="Xiao G."/>
            <person name="Zheng P."/>
            <person name="Cen K."/>
            <person name="Zhan S."/>
            <person name="Wang C."/>
        </authorList>
    </citation>
    <scope>NUCLEOTIDE SEQUENCE [LARGE SCALE GENOMIC DNA]</scope>
    <source>
        <strain evidence="12 13">ARSEF 7405</strain>
    </source>
</reference>
<evidence type="ECO:0000313" key="13">
    <source>
        <dbReference type="Proteomes" id="UP000242877"/>
    </source>
</evidence>
<dbReference type="Pfam" id="PF04082">
    <property type="entry name" value="Fungal_trans"/>
    <property type="match status" value="1"/>
</dbReference>
<evidence type="ECO:0000256" key="1">
    <source>
        <dbReference type="ARBA" id="ARBA00004123"/>
    </source>
</evidence>
<keyword evidence="10" id="KW-0812">Transmembrane</keyword>
<dbReference type="GO" id="GO:0000981">
    <property type="term" value="F:DNA-binding transcription factor activity, RNA polymerase II-specific"/>
    <property type="evidence" value="ECO:0007669"/>
    <property type="project" value="InterPro"/>
</dbReference>
<keyword evidence="5" id="KW-0238">DNA-binding</keyword>
<evidence type="ECO:0000256" key="10">
    <source>
        <dbReference type="SAM" id="Phobius"/>
    </source>
</evidence>
<dbReference type="InterPro" id="IPR001138">
    <property type="entry name" value="Zn2Cys6_DnaBD"/>
</dbReference>
<evidence type="ECO:0000256" key="2">
    <source>
        <dbReference type="ARBA" id="ARBA00018346"/>
    </source>
</evidence>
<evidence type="ECO:0000256" key="6">
    <source>
        <dbReference type="ARBA" id="ARBA00023163"/>
    </source>
</evidence>
<keyword evidence="10" id="KW-1133">Transmembrane helix</keyword>
<dbReference type="PANTHER" id="PTHR31001">
    <property type="entry name" value="UNCHARACTERIZED TRANSCRIPTIONAL REGULATORY PROTEIN"/>
    <property type="match status" value="1"/>
</dbReference>
<keyword evidence="3" id="KW-0479">Metal-binding</keyword>
<dbReference type="PROSITE" id="PS50048">
    <property type="entry name" value="ZN2_CY6_FUNGAL_2"/>
    <property type="match status" value="1"/>
</dbReference>
<protein>
    <recommendedName>
        <fullName evidence="2">C6 finger domain transcription factor nscR</fullName>
    </recommendedName>
    <alternativeName>
        <fullName evidence="8">Neosartiricin B biosynthesis protein R</fullName>
    </alternativeName>
</protein>
<feature type="domain" description="Zn(2)-C6 fungal-type" evidence="11">
    <location>
        <begin position="18"/>
        <end position="49"/>
    </location>
</feature>
<dbReference type="Proteomes" id="UP000242877">
    <property type="component" value="Unassembled WGS sequence"/>
</dbReference>
<proteinExistence type="predicted"/>
<dbReference type="Pfam" id="PF00172">
    <property type="entry name" value="Zn_clus"/>
    <property type="match status" value="1"/>
</dbReference>
<keyword evidence="6" id="KW-0804">Transcription</keyword>
<dbReference type="AlphaFoldDB" id="A0A167WVP8"/>
<name>A0A167WVP8_9EURO</name>
<dbReference type="Gene3D" id="4.10.240.10">
    <property type="entry name" value="Zn(2)-C6 fungal-type DNA-binding domain"/>
    <property type="match status" value="1"/>
</dbReference>
<comment type="subcellular location">
    <subcellularLocation>
        <location evidence="1">Nucleus</location>
    </subcellularLocation>
</comment>
<evidence type="ECO:0000256" key="9">
    <source>
        <dbReference type="ARBA" id="ARBA00045154"/>
    </source>
</evidence>
<keyword evidence="10" id="KW-0472">Membrane</keyword>
<evidence type="ECO:0000256" key="8">
    <source>
        <dbReference type="ARBA" id="ARBA00031692"/>
    </source>
</evidence>
<dbReference type="InterPro" id="IPR007219">
    <property type="entry name" value="XnlR_reg_dom"/>
</dbReference>
<dbReference type="InterPro" id="IPR036864">
    <property type="entry name" value="Zn2-C6_fun-type_DNA-bd_sf"/>
</dbReference>
<evidence type="ECO:0000256" key="7">
    <source>
        <dbReference type="ARBA" id="ARBA00023242"/>
    </source>
</evidence>
<evidence type="ECO:0000313" key="12">
    <source>
        <dbReference type="EMBL" id="KZZ89334.1"/>
    </source>
</evidence>
<dbReference type="InterPro" id="IPR050613">
    <property type="entry name" value="Sec_Metabolite_Reg"/>
</dbReference>
<comment type="function">
    <text evidence="9">Transcription factor that specifically regulates the neosartoricin B biosynthesis gene cluster.</text>
</comment>
<keyword evidence="13" id="KW-1185">Reference proteome</keyword>
<dbReference type="PROSITE" id="PS00463">
    <property type="entry name" value="ZN2_CY6_FUNGAL_1"/>
    <property type="match status" value="1"/>
</dbReference>
<evidence type="ECO:0000259" key="11">
    <source>
        <dbReference type="PROSITE" id="PS50048"/>
    </source>
</evidence>
<sequence>MSSTPKPRKKPANRRALSCYPCRRHKLKCDRRIPCQTCVRYRREDVCRQHPPSSAVLGPPSNSVPQRIAPAETLEYDLQVAQLVDSGNSRRTWDIRQVMPCLMTRLSPGAPFLSTRLIDPKKQWKVELISCLPQRPQCDKLVAFYIDHIDIMYHAIHIPSFCQAYQTLWSTKVTDVDLIWLGLLLIIISTSALLIPQSHVASLGMDVAKARDLANLWYEACRQAQFVGDYEAKPTLTQIQIFLCSQTYWLETKNYEVLNSQLGQAVRNAQALGLDKDTPGADIAETELRRRAFWELFVCDAYQSLCLDRAPLLASAPKIPKPIHCNDADVTINGIQERPMTEVTDMSANLAHYSIYVVLRRGFHDMSSYEQVQQIDKEIQSAVDRFPWYFQLHDLRNKSSHLDTVAWQYNILHMGICLLRIRINRPFMPVKIGEAWYVCASAAQDILIPYRRMRQADPDGFLRSPKFLIQAYQAYTAAVAVAAFLLVDRALPGLPSESMFHDVEMVVNDLEMSDLRPMLAGGVKVLRKMLHMFMNNQSQDSQAREGIVNEIASVFGGEQHTRNYLEPRVSENTSQNHTQMSTNALAPQPPLMSNGLPTPVNTNMYAPQVQSIPSHLNISEQPMQPVTFGTEAIGYPMTLDFQVALDMLNCDQWLEPLNSIAPHGDATF</sequence>
<evidence type="ECO:0000256" key="3">
    <source>
        <dbReference type="ARBA" id="ARBA00022723"/>
    </source>
</evidence>
<organism evidence="12 13">
    <name type="scientific">Ascosphaera apis ARSEF 7405</name>
    <dbReference type="NCBI Taxonomy" id="392613"/>
    <lineage>
        <taxon>Eukaryota</taxon>
        <taxon>Fungi</taxon>
        <taxon>Dikarya</taxon>
        <taxon>Ascomycota</taxon>
        <taxon>Pezizomycotina</taxon>
        <taxon>Eurotiomycetes</taxon>
        <taxon>Eurotiomycetidae</taxon>
        <taxon>Onygenales</taxon>
        <taxon>Ascosphaeraceae</taxon>
        <taxon>Ascosphaera</taxon>
    </lineage>
</organism>
<keyword evidence="7" id="KW-0539">Nucleus</keyword>
<feature type="transmembrane region" description="Helical" evidence="10">
    <location>
        <begin position="178"/>
        <end position="195"/>
    </location>
</feature>
<dbReference type="VEuPathDB" id="FungiDB:AAP_04481"/>
<dbReference type="SMART" id="SM00066">
    <property type="entry name" value="GAL4"/>
    <property type="match status" value="1"/>
</dbReference>
<evidence type="ECO:0000256" key="5">
    <source>
        <dbReference type="ARBA" id="ARBA00023125"/>
    </source>
</evidence>
<dbReference type="CDD" id="cd00067">
    <property type="entry name" value="GAL4"/>
    <property type="match status" value="1"/>
</dbReference>
<gene>
    <name evidence="12" type="ORF">AAP_04481</name>
</gene>
<dbReference type="EMBL" id="AZGZ01000021">
    <property type="protein sequence ID" value="KZZ89334.1"/>
    <property type="molecule type" value="Genomic_DNA"/>
</dbReference>
<accession>A0A167WVP8</accession>
<dbReference type="PANTHER" id="PTHR31001:SF87">
    <property type="entry name" value="COL-21"/>
    <property type="match status" value="1"/>
</dbReference>
<dbReference type="GO" id="GO:0005634">
    <property type="term" value="C:nucleus"/>
    <property type="evidence" value="ECO:0007669"/>
    <property type="project" value="UniProtKB-SubCell"/>
</dbReference>
<dbReference type="GO" id="GO:0006351">
    <property type="term" value="P:DNA-templated transcription"/>
    <property type="evidence" value="ECO:0007669"/>
    <property type="project" value="InterPro"/>
</dbReference>
<dbReference type="OrthoDB" id="4205169at2759"/>
<dbReference type="CDD" id="cd12148">
    <property type="entry name" value="fungal_TF_MHR"/>
    <property type="match status" value="1"/>
</dbReference>
<dbReference type="GO" id="GO:0003677">
    <property type="term" value="F:DNA binding"/>
    <property type="evidence" value="ECO:0007669"/>
    <property type="project" value="UniProtKB-KW"/>
</dbReference>
<evidence type="ECO:0000256" key="4">
    <source>
        <dbReference type="ARBA" id="ARBA00023015"/>
    </source>
</evidence>